<feature type="compositionally biased region" description="Polar residues" evidence="1">
    <location>
        <begin position="214"/>
        <end position="235"/>
    </location>
</feature>
<protein>
    <submittedName>
        <fullName evidence="2">Uncharacterized protein</fullName>
    </submittedName>
</protein>
<reference evidence="2 3" key="1">
    <citation type="submission" date="2014-11" db="EMBL/GenBank/DDBJ databases">
        <authorList>
            <person name="Wibberg Daniel"/>
        </authorList>
    </citation>
    <scope>NUCLEOTIDE SEQUENCE [LARGE SCALE GENOMIC DNA]</scope>
    <source>
        <strain evidence="2">Rhizoctonia solani AG1-IB 7/3/14</strain>
    </source>
</reference>
<dbReference type="OrthoDB" id="3256430at2759"/>
<feature type="region of interest" description="Disordered" evidence="1">
    <location>
        <begin position="1"/>
        <end position="565"/>
    </location>
</feature>
<accession>A0A0B7FUD8</accession>
<evidence type="ECO:0000256" key="1">
    <source>
        <dbReference type="SAM" id="MobiDB-lite"/>
    </source>
</evidence>
<gene>
    <name evidence="2" type="ORF">RSOLAG1IB_09937</name>
</gene>
<feature type="compositionally biased region" description="Basic and acidic residues" evidence="1">
    <location>
        <begin position="162"/>
        <end position="183"/>
    </location>
</feature>
<evidence type="ECO:0000313" key="2">
    <source>
        <dbReference type="EMBL" id="CEL61325.1"/>
    </source>
</evidence>
<feature type="compositionally biased region" description="Polar residues" evidence="1">
    <location>
        <begin position="67"/>
        <end position="82"/>
    </location>
</feature>
<keyword evidence="3" id="KW-1185">Reference proteome</keyword>
<evidence type="ECO:0000313" key="3">
    <source>
        <dbReference type="Proteomes" id="UP000059188"/>
    </source>
</evidence>
<dbReference type="Proteomes" id="UP000059188">
    <property type="component" value="Unassembled WGS sequence"/>
</dbReference>
<feature type="compositionally biased region" description="Basic and acidic residues" evidence="1">
    <location>
        <begin position="505"/>
        <end position="522"/>
    </location>
</feature>
<dbReference type="EMBL" id="LN679153">
    <property type="protein sequence ID" value="CEL61325.1"/>
    <property type="molecule type" value="Genomic_DNA"/>
</dbReference>
<proteinExistence type="predicted"/>
<name>A0A0B7FUD8_THACB</name>
<feature type="compositionally biased region" description="Basic and acidic residues" evidence="1">
    <location>
        <begin position="551"/>
        <end position="565"/>
    </location>
</feature>
<feature type="compositionally biased region" description="Basic and acidic residues" evidence="1">
    <location>
        <begin position="419"/>
        <end position="473"/>
    </location>
</feature>
<feature type="compositionally biased region" description="Basic and acidic residues" evidence="1">
    <location>
        <begin position="336"/>
        <end position="347"/>
    </location>
</feature>
<feature type="compositionally biased region" description="Basic and acidic residues" evidence="1">
    <location>
        <begin position="273"/>
        <end position="284"/>
    </location>
</feature>
<sequence>MEDVSMASLDDSDKPESFDVNPVNIASGDPDSENKRPATQTLGRYILHSPIRSDSDSHMTHKRKLSDTPTLIDSNDQNTESEVQIKRESPPYQLSGSQSQELDPSSSSMASFVSNSTVSTGLTSDDGGATEGAQDANAELAGYDPKYGNKADYLRRQKVRSKAIESIEERTRRAGQRQDDKTIQKSPVRPTDAGSRHASGPSVSPVRGRDLPSRTYSVSSVPGLNGQDNNATLRRTPSVDLPPSQDFPTSPRGRVASSSLRSPSPTSGKYPHPHRDSSPAREYRPQYNPYDDPRSVRPRPIVSSPPRGSPPRESPAHRTAIELQSLDSYCNMYPRTETRSFDLRRSSSDMPGDNETNWPRMRRGAPPIQPPRSSPPPRDLIRERTSFGSGVLPANPNAGYRPEGLPEPPSARYSPYDATSRRVEWAARDWERPTDSKPKLQDRFTMDSQWRDSIESRRYTDYASRPLRDEFTHPTDSYGTRYRREPSPGAPRYADGFRSGFSRPVEVEGIRPMKRSRPDDSYPPRGGVNMEEFEGLDDHSSAFFRRKSAPSRRDDEYDPRLRPPY</sequence>
<feature type="compositionally biased region" description="Low complexity" evidence="1">
    <location>
        <begin position="257"/>
        <end position="267"/>
    </location>
</feature>
<organism evidence="2 3">
    <name type="scientific">Thanatephorus cucumeris (strain AG1-IB / isolate 7/3/14)</name>
    <name type="common">Lettuce bottom rot fungus</name>
    <name type="synonym">Rhizoctonia solani</name>
    <dbReference type="NCBI Taxonomy" id="1108050"/>
    <lineage>
        <taxon>Eukaryota</taxon>
        <taxon>Fungi</taxon>
        <taxon>Dikarya</taxon>
        <taxon>Basidiomycota</taxon>
        <taxon>Agaricomycotina</taxon>
        <taxon>Agaricomycetes</taxon>
        <taxon>Cantharellales</taxon>
        <taxon>Ceratobasidiaceae</taxon>
        <taxon>Rhizoctonia</taxon>
        <taxon>Rhizoctonia solani AG-1</taxon>
    </lineage>
</organism>
<feature type="compositionally biased region" description="Low complexity" evidence="1">
    <location>
        <begin position="95"/>
        <end position="119"/>
    </location>
</feature>
<dbReference type="AlphaFoldDB" id="A0A0B7FUD8"/>
<feature type="compositionally biased region" description="Pro residues" evidence="1">
    <location>
        <begin position="367"/>
        <end position="378"/>
    </location>
</feature>